<evidence type="ECO:0000313" key="1">
    <source>
        <dbReference type="EMBL" id="KAL1530224.1"/>
    </source>
</evidence>
<sequence length="123" mass="13861">MTRTLRSLLSRGGCSLVIIGWVARGQQEEEFLGRLSDLGVASTVERFTDPRFGYLTKRNGQLVEMSLEFGVTLLHVRANVVLGLQEGGVLSSLRQQCGLLRAHCRMLTTFPQKTQRSPWWAKR</sequence>
<reference evidence="1 2" key="1">
    <citation type="journal article" date="2024" name="Science">
        <title>Giant polyketide synthase enzymes in the biosynthesis of giant marine polyether toxins.</title>
        <authorList>
            <person name="Fallon T.R."/>
            <person name="Shende V.V."/>
            <person name="Wierzbicki I.H."/>
            <person name="Pendleton A.L."/>
            <person name="Watervoot N.F."/>
            <person name="Auber R.P."/>
            <person name="Gonzalez D.J."/>
            <person name="Wisecaver J.H."/>
            <person name="Moore B.S."/>
        </authorList>
    </citation>
    <scope>NUCLEOTIDE SEQUENCE [LARGE SCALE GENOMIC DNA]</scope>
    <source>
        <strain evidence="1 2">12B1</strain>
    </source>
</reference>
<evidence type="ECO:0000313" key="2">
    <source>
        <dbReference type="Proteomes" id="UP001515480"/>
    </source>
</evidence>
<proteinExistence type="predicted"/>
<gene>
    <name evidence="1" type="ORF">AB1Y20_001139</name>
</gene>
<organism evidence="1 2">
    <name type="scientific">Prymnesium parvum</name>
    <name type="common">Toxic golden alga</name>
    <dbReference type="NCBI Taxonomy" id="97485"/>
    <lineage>
        <taxon>Eukaryota</taxon>
        <taxon>Haptista</taxon>
        <taxon>Haptophyta</taxon>
        <taxon>Prymnesiophyceae</taxon>
        <taxon>Prymnesiales</taxon>
        <taxon>Prymnesiaceae</taxon>
        <taxon>Prymnesium</taxon>
    </lineage>
</organism>
<name>A0AB34K8N9_PRYPA</name>
<accession>A0AB34K8N9</accession>
<dbReference type="EMBL" id="JBGBPQ010000001">
    <property type="protein sequence ID" value="KAL1530224.1"/>
    <property type="molecule type" value="Genomic_DNA"/>
</dbReference>
<protein>
    <submittedName>
        <fullName evidence="1">Uncharacterized protein</fullName>
    </submittedName>
</protein>
<keyword evidence="2" id="KW-1185">Reference proteome</keyword>
<dbReference type="Proteomes" id="UP001515480">
    <property type="component" value="Unassembled WGS sequence"/>
</dbReference>
<comment type="caution">
    <text evidence="1">The sequence shown here is derived from an EMBL/GenBank/DDBJ whole genome shotgun (WGS) entry which is preliminary data.</text>
</comment>
<dbReference type="AlphaFoldDB" id="A0AB34K8N9"/>